<evidence type="ECO:0000313" key="1">
    <source>
        <dbReference type="EMBL" id="REG94155.1"/>
    </source>
</evidence>
<organism evidence="1 2">
    <name type="scientific">Flavobacterium aquicola</name>
    <dbReference type="NCBI Taxonomy" id="1682742"/>
    <lineage>
        <taxon>Bacteria</taxon>
        <taxon>Pseudomonadati</taxon>
        <taxon>Bacteroidota</taxon>
        <taxon>Flavobacteriia</taxon>
        <taxon>Flavobacteriales</taxon>
        <taxon>Flavobacteriaceae</taxon>
        <taxon>Flavobacterium</taxon>
    </lineage>
</organism>
<proteinExistence type="predicted"/>
<name>A0A3E0E7F6_9FLAO</name>
<keyword evidence="2" id="KW-1185">Reference proteome</keyword>
<dbReference type="Proteomes" id="UP000257136">
    <property type="component" value="Unassembled WGS sequence"/>
</dbReference>
<dbReference type="RefSeq" id="WP_115814625.1">
    <property type="nucleotide sequence ID" value="NZ_QUNI01000013.1"/>
</dbReference>
<sequence>MEKVTNLDHSPKLKELLIMYISRKYGEDAQYDDWHLFQEYSWLKNNNQLDELFKEECLTNRLNDEHYRG</sequence>
<accession>A0A3E0E7F6</accession>
<gene>
    <name evidence="1" type="ORF">C8P67_113131</name>
</gene>
<comment type="caution">
    <text evidence="1">The sequence shown here is derived from an EMBL/GenBank/DDBJ whole genome shotgun (WGS) entry which is preliminary data.</text>
</comment>
<evidence type="ECO:0000313" key="2">
    <source>
        <dbReference type="Proteomes" id="UP000257136"/>
    </source>
</evidence>
<reference evidence="1 2" key="1">
    <citation type="submission" date="2018-08" db="EMBL/GenBank/DDBJ databases">
        <title>Genomic Encyclopedia of Archaeal and Bacterial Type Strains, Phase II (KMG-II): from individual species to whole genera.</title>
        <authorList>
            <person name="Goeker M."/>
        </authorList>
    </citation>
    <scope>NUCLEOTIDE SEQUENCE [LARGE SCALE GENOMIC DNA]</scope>
    <source>
        <strain evidence="1 2">DSM 100880</strain>
    </source>
</reference>
<dbReference type="OrthoDB" id="1367191at2"/>
<dbReference type="EMBL" id="QUNI01000013">
    <property type="protein sequence ID" value="REG94155.1"/>
    <property type="molecule type" value="Genomic_DNA"/>
</dbReference>
<dbReference type="AlphaFoldDB" id="A0A3E0E7F6"/>
<protein>
    <submittedName>
        <fullName evidence="1">Uncharacterized protein</fullName>
    </submittedName>
</protein>